<evidence type="ECO:0000313" key="7">
    <source>
        <dbReference type="EMBL" id="CAB5123915.1"/>
    </source>
</evidence>
<dbReference type="SUPFAM" id="SSF54593">
    <property type="entry name" value="Glyoxalase/Bleomycin resistance protein/Dihydroxybiphenyl dioxygenase"/>
    <property type="match status" value="1"/>
</dbReference>
<proteinExistence type="predicted"/>
<dbReference type="Gene3D" id="3.10.180.10">
    <property type="entry name" value="2,3-Dihydroxybiphenyl 1,2-Dioxygenase, domain 1"/>
    <property type="match status" value="1"/>
</dbReference>
<dbReference type="AlphaFoldDB" id="A0A6J6CQL4"/>
<evidence type="ECO:0000313" key="5">
    <source>
        <dbReference type="EMBL" id="CAB4967284.1"/>
    </source>
</evidence>
<feature type="domain" description="VOC" evidence="1">
    <location>
        <begin position="20"/>
        <end position="133"/>
    </location>
</feature>
<dbReference type="PROSITE" id="PS51819">
    <property type="entry name" value="VOC"/>
    <property type="match status" value="1"/>
</dbReference>
<dbReference type="EMBL" id="CAEZUK010000051">
    <property type="protein sequence ID" value="CAB4596413.1"/>
    <property type="molecule type" value="Genomic_DNA"/>
</dbReference>
<dbReference type="EMBL" id="CAEZSL010000212">
    <property type="protein sequence ID" value="CAB4553870.1"/>
    <property type="molecule type" value="Genomic_DNA"/>
</dbReference>
<dbReference type="EMBL" id="CAFBNZ010000016">
    <property type="protein sequence ID" value="CAB4967284.1"/>
    <property type="molecule type" value="Genomic_DNA"/>
</dbReference>
<protein>
    <submittedName>
        <fullName evidence="2">Unannotated protein</fullName>
    </submittedName>
</protein>
<evidence type="ECO:0000313" key="2">
    <source>
        <dbReference type="EMBL" id="CAB4553870.1"/>
    </source>
</evidence>
<dbReference type="InterPro" id="IPR037523">
    <property type="entry name" value="VOC_core"/>
</dbReference>
<gene>
    <name evidence="2" type="ORF">UFOPK1421_01466</name>
    <name evidence="3" type="ORF">UFOPK1820_00445</name>
    <name evidence="4" type="ORF">UFOPK1960_00385</name>
    <name evidence="5" type="ORF">UFOPK3889_00178</name>
    <name evidence="6" type="ORF">UFOPK4275_00991</name>
    <name evidence="7" type="ORF">UFOPK4422_00867</name>
</gene>
<evidence type="ECO:0000259" key="1">
    <source>
        <dbReference type="PROSITE" id="PS51819"/>
    </source>
</evidence>
<dbReference type="PANTHER" id="PTHR35908:SF1">
    <property type="entry name" value="CONSERVED PROTEIN"/>
    <property type="match status" value="1"/>
</dbReference>
<organism evidence="2">
    <name type="scientific">freshwater metagenome</name>
    <dbReference type="NCBI Taxonomy" id="449393"/>
    <lineage>
        <taxon>unclassified sequences</taxon>
        <taxon>metagenomes</taxon>
        <taxon>ecological metagenomes</taxon>
    </lineage>
</organism>
<dbReference type="CDD" id="cd06587">
    <property type="entry name" value="VOC"/>
    <property type="match status" value="1"/>
</dbReference>
<dbReference type="PANTHER" id="PTHR35908">
    <property type="entry name" value="HYPOTHETICAL FUSION PROTEIN"/>
    <property type="match status" value="1"/>
</dbReference>
<accession>A0A6J6CQL4</accession>
<sequence length="145" mass="15987">MTTLVGINRVCLSSLNHMATIREIVIDCSDADAMATFWAAALEFEYVGAAGSYRALNDPSGGPKLIIQEVDEPKLVKNRVHFDLEAVDIRSEARRMEALGAVLLNDRRPIQEHKTQWMVLADPEGNEFCICQIGKIPDGDDGFPA</sequence>
<name>A0A6J6CQL4_9ZZZZ</name>
<dbReference type="EMBL" id="CAFBQJ010000189">
    <property type="protein sequence ID" value="CAB5052607.1"/>
    <property type="molecule type" value="Genomic_DNA"/>
</dbReference>
<dbReference type="Pfam" id="PF18029">
    <property type="entry name" value="Glyoxalase_6"/>
    <property type="match status" value="1"/>
</dbReference>
<reference evidence="2" key="1">
    <citation type="submission" date="2020-05" db="EMBL/GenBank/DDBJ databases">
        <authorList>
            <person name="Chiriac C."/>
            <person name="Salcher M."/>
            <person name="Ghai R."/>
            <person name="Kavagutti S V."/>
        </authorList>
    </citation>
    <scope>NUCLEOTIDE SEQUENCE</scope>
</reference>
<evidence type="ECO:0000313" key="4">
    <source>
        <dbReference type="EMBL" id="CAB4625968.1"/>
    </source>
</evidence>
<evidence type="ECO:0000313" key="6">
    <source>
        <dbReference type="EMBL" id="CAB5052607.1"/>
    </source>
</evidence>
<dbReference type="EMBL" id="CAEZVL010000036">
    <property type="protein sequence ID" value="CAB4625968.1"/>
    <property type="molecule type" value="Genomic_DNA"/>
</dbReference>
<evidence type="ECO:0000313" key="3">
    <source>
        <dbReference type="EMBL" id="CAB4596413.1"/>
    </source>
</evidence>
<dbReference type="EMBL" id="CAFBRX010000077">
    <property type="protein sequence ID" value="CAB5123915.1"/>
    <property type="molecule type" value="Genomic_DNA"/>
</dbReference>
<dbReference type="InterPro" id="IPR029068">
    <property type="entry name" value="Glyas_Bleomycin-R_OHBP_Dase"/>
</dbReference>
<dbReference type="InterPro" id="IPR041581">
    <property type="entry name" value="Glyoxalase_6"/>
</dbReference>